<evidence type="ECO:0000259" key="2">
    <source>
        <dbReference type="Pfam" id="PF10328"/>
    </source>
</evidence>
<proteinExistence type="predicted"/>
<keyword evidence="1" id="KW-0472">Membrane</keyword>
<dbReference type="InterPro" id="IPR019430">
    <property type="entry name" value="7TM_GPCR_serpentine_rcpt_Srx"/>
</dbReference>
<evidence type="ECO:0000256" key="1">
    <source>
        <dbReference type="SAM" id="Phobius"/>
    </source>
</evidence>
<dbReference type="Proteomes" id="UP000005237">
    <property type="component" value="Unassembled WGS sequence"/>
</dbReference>
<accession>A0A8R1HV71</accession>
<sequence length="260" mass="30244">MMCIWGMFWNLLIVAAILKNRVLRNSSTFLLLTLHFLACTVDVGSRLVFDVPSEILGRPLFRLSVNYDDIPTKSFHYTTYTCWFIQLYSLIAIAASHILAVYGTIYYARFNQKKTLILIFIIILLSMISVCYLWSPKFPIKFHEEFWGWSEDRGYPLVEFFFYYNYVVQVSVVNSGSTLAPKRHRERTELKVSINFIIVSLFLLCQTLIYIVCPLYNSEFAHFLLFIAPIFRGSKCLAYLVSGSALRNAIVDLVKCRKHF</sequence>
<feature type="domain" description="7TM GPCR serpentine receptor class x (Srx)" evidence="2">
    <location>
        <begin position="2"/>
        <end position="171"/>
    </location>
</feature>
<protein>
    <submittedName>
        <fullName evidence="3">7TM_GPCR_Srx domain-containing protein</fullName>
    </submittedName>
</protein>
<feature type="transmembrane region" description="Helical" evidence="1">
    <location>
        <begin position="223"/>
        <end position="241"/>
    </location>
</feature>
<dbReference type="SUPFAM" id="SSF81321">
    <property type="entry name" value="Family A G protein-coupled receptor-like"/>
    <property type="match status" value="1"/>
</dbReference>
<dbReference type="Gene3D" id="1.20.1070.10">
    <property type="entry name" value="Rhodopsin 7-helix transmembrane proteins"/>
    <property type="match status" value="1"/>
</dbReference>
<feature type="transmembrane region" description="Helical" evidence="1">
    <location>
        <begin position="115"/>
        <end position="135"/>
    </location>
</feature>
<keyword evidence="4" id="KW-1185">Reference proteome</keyword>
<keyword evidence="1" id="KW-1133">Transmembrane helix</keyword>
<organism evidence="3 4">
    <name type="scientific">Caenorhabditis japonica</name>
    <dbReference type="NCBI Taxonomy" id="281687"/>
    <lineage>
        <taxon>Eukaryota</taxon>
        <taxon>Metazoa</taxon>
        <taxon>Ecdysozoa</taxon>
        <taxon>Nematoda</taxon>
        <taxon>Chromadorea</taxon>
        <taxon>Rhabditida</taxon>
        <taxon>Rhabditina</taxon>
        <taxon>Rhabditomorpha</taxon>
        <taxon>Rhabditoidea</taxon>
        <taxon>Rhabditidae</taxon>
        <taxon>Peloderinae</taxon>
        <taxon>Caenorhabditis</taxon>
    </lineage>
</organism>
<dbReference type="EnsemblMetazoa" id="CJA11960b.1">
    <property type="protein sequence ID" value="CJA11960b.1"/>
    <property type="gene ID" value="WBGene00131164"/>
</dbReference>
<name>A0A8R1HV71_CAEJA</name>
<reference evidence="3" key="2">
    <citation type="submission" date="2022-06" db="UniProtKB">
        <authorList>
            <consortium name="EnsemblMetazoa"/>
        </authorList>
    </citation>
    <scope>IDENTIFICATION</scope>
    <source>
        <strain evidence="3">DF5081</strain>
    </source>
</reference>
<keyword evidence="1" id="KW-0812">Transmembrane</keyword>
<evidence type="ECO:0000313" key="3">
    <source>
        <dbReference type="EnsemblMetazoa" id="CJA11960b.1"/>
    </source>
</evidence>
<dbReference type="AlphaFoldDB" id="A0A8R1HV71"/>
<dbReference type="Pfam" id="PF10328">
    <property type="entry name" value="7TM_GPCR_Srx"/>
    <property type="match status" value="1"/>
</dbReference>
<evidence type="ECO:0000313" key="4">
    <source>
        <dbReference type="Proteomes" id="UP000005237"/>
    </source>
</evidence>
<feature type="transmembrane region" description="Helical" evidence="1">
    <location>
        <begin position="194"/>
        <end position="217"/>
    </location>
</feature>
<feature type="transmembrane region" description="Helical" evidence="1">
    <location>
        <begin position="83"/>
        <end position="108"/>
    </location>
</feature>
<reference evidence="4" key="1">
    <citation type="submission" date="2010-08" db="EMBL/GenBank/DDBJ databases">
        <authorList>
            <consortium name="Caenorhabditis japonica Sequencing Consortium"/>
            <person name="Wilson R.K."/>
        </authorList>
    </citation>
    <scope>NUCLEOTIDE SEQUENCE [LARGE SCALE GENOMIC DNA]</scope>
    <source>
        <strain evidence="4">DF5081</strain>
    </source>
</reference>